<dbReference type="Gene3D" id="1.25.40.10">
    <property type="entry name" value="Tetratricopeptide repeat domain"/>
    <property type="match status" value="2"/>
</dbReference>
<comment type="caution">
    <text evidence="2">The sequence shown here is derived from an EMBL/GenBank/DDBJ whole genome shotgun (WGS) entry which is preliminary data.</text>
</comment>
<dbReference type="PANTHER" id="PTHR46082">
    <property type="entry name" value="ATP/GTP-BINDING PROTEIN-RELATED"/>
    <property type="match status" value="1"/>
</dbReference>
<sequence length="828" mass="90625">MRSRNFTGRHAVLARMEDALRIGSRASILPHTLHGMGGVGKTQVVVEYVYRHLDEYDIVWWIPAEQTATVLHSLGELAQRLGLPRSEDLQRDARTVLDALADEHLAWLLVYDNADDPAVLDQFIPSVGGHVLITSRNQDWASIGTAIEVDVLDRAESIELLHRRTRRNNGTNSFSAAEAGELAEKLGDLPLALEQAAAWLTATAMPVREYIELLDGRVDQLLSEGKPASYPLTVAAFVALAAERLRSDTPATAQLLELFAFLGSEPVAVSLLRSGQRPGLTEPLRSLLGELIPMNRAIRELNRYGLVKVDASQRIQVHGLIRRVMRDQMTPETSEATLRNVRLLLAAANPGDPDEIGDFARQAALGPHIEPADLINADDMHARQVVLDHIRYLFLIGDYENSRYLAQRTAQAWSADARLGPDDPLTLRAQARLAEARRALGDSSAAAELTIDIFNRMRDSPTLGPGHEFTLITGIQIGHDLRISGLYHEALRFDRESVERFVEVFGPRDQYTLRAMAGLATDHRLVGDFAEALRIDQEIADARADMGSAGWRTLVAQLQVARDLLDLGAYQDGLDLVERGLPTLQNTLAPRHGAVLAARCLRGVLLRKTGQSAAAFDSLRETSALTTQRFGPYHEYTLAAQVSLANALRQLGDVNVAGEQIGEAVDLYRSHYGTRHPLTLIAEVNEAVIYRAAGDPDQARAIDERCRGDLDLVLGPDHPVTLCAAAAVATDLALAGEHAAARQLSETAFDRFRMVMGGGHEARAGGEHPDVLRFRVNLAKDLGDTEPAARLMANSLDGLRRALGPFHPDVAAAERGDRLEIDLEPPTT</sequence>
<evidence type="ECO:0000313" key="2">
    <source>
        <dbReference type="EMBL" id="GIG50349.1"/>
    </source>
</evidence>
<dbReference type="SUPFAM" id="SSF52540">
    <property type="entry name" value="P-loop containing nucleoside triphosphate hydrolases"/>
    <property type="match status" value="1"/>
</dbReference>
<organism evidence="2 3">
    <name type="scientific">Dactylosporangium siamense</name>
    <dbReference type="NCBI Taxonomy" id="685454"/>
    <lineage>
        <taxon>Bacteria</taxon>
        <taxon>Bacillati</taxon>
        <taxon>Actinomycetota</taxon>
        <taxon>Actinomycetes</taxon>
        <taxon>Micromonosporales</taxon>
        <taxon>Micromonosporaceae</taxon>
        <taxon>Dactylosporangium</taxon>
    </lineage>
</organism>
<dbReference type="InterPro" id="IPR053137">
    <property type="entry name" value="NLR-like"/>
</dbReference>
<evidence type="ECO:0000313" key="3">
    <source>
        <dbReference type="Proteomes" id="UP000660611"/>
    </source>
</evidence>
<feature type="domain" description="NB-ARC" evidence="1">
    <location>
        <begin position="32"/>
        <end position="165"/>
    </location>
</feature>
<dbReference type="InterPro" id="IPR002182">
    <property type="entry name" value="NB-ARC"/>
</dbReference>
<name>A0A919UCD2_9ACTN</name>
<dbReference type="GO" id="GO:0043531">
    <property type="term" value="F:ADP binding"/>
    <property type="evidence" value="ECO:0007669"/>
    <property type="project" value="InterPro"/>
</dbReference>
<protein>
    <recommendedName>
        <fullName evidence="1">NB-ARC domain-containing protein</fullName>
    </recommendedName>
</protein>
<dbReference type="Pfam" id="PF13424">
    <property type="entry name" value="TPR_12"/>
    <property type="match status" value="2"/>
</dbReference>
<reference evidence="2" key="1">
    <citation type="submission" date="2021-01" db="EMBL/GenBank/DDBJ databases">
        <title>Whole genome shotgun sequence of Dactylosporangium siamense NBRC 106093.</title>
        <authorList>
            <person name="Komaki H."/>
            <person name="Tamura T."/>
        </authorList>
    </citation>
    <scope>NUCLEOTIDE SEQUENCE</scope>
    <source>
        <strain evidence="2">NBRC 106093</strain>
    </source>
</reference>
<dbReference type="InterPro" id="IPR027417">
    <property type="entry name" value="P-loop_NTPase"/>
</dbReference>
<dbReference type="Gene3D" id="3.40.50.300">
    <property type="entry name" value="P-loop containing nucleotide triphosphate hydrolases"/>
    <property type="match status" value="1"/>
</dbReference>
<dbReference type="Proteomes" id="UP000660611">
    <property type="component" value="Unassembled WGS sequence"/>
</dbReference>
<dbReference type="PANTHER" id="PTHR46082:SF6">
    <property type="entry name" value="AAA+ ATPASE DOMAIN-CONTAINING PROTEIN-RELATED"/>
    <property type="match status" value="1"/>
</dbReference>
<accession>A0A919UCD2</accession>
<gene>
    <name evidence="2" type="ORF">Dsi01nite_083900</name>
</gene>
<dbReference type="SUPFAM" id="SSF48452">
    <property type="entry name" value="TPR-like"/>
    <property type="match status" value="1"/>
</dbReference>
<dbReference type="NCBIfam" id="NF040586">
    <property type="entry name" value="FxSxx_TPR"/>
    <property type="match status" value="1"/>
</dbReference>
<dbReference type="AlphaFoldDB" id="A0A919UCD2"/>
<proteinExistence type="predicted"/>
<dbReference type="InterPro" id="IPR011990">
    <property type="entry name" value="TPR-like_helical_dom_sf"/>
</dbReference>
<dbReference type="Pfam" id="PF00931">
    <property type="entry name" value="NB-ARC"/>
    <property type="match status" value="1"/>
</dbReference>
<keyword evidence="3" id="KW-1185">Reference proteome</keyword>
<evidence type="ECO:0000259" key="1">
    <source>
        <dbReference type="Pfam" id="PF00931"/>
    </source>
</evidence>
<dbReference type="EMBL" id="BONQ01000129">
    <property type="protein sequence ID" value="GIG50349.1"/>
    <property type="molecule type" value="Genomic_DNA"/>
</dbReference>